<dbReference type="NCBIfam" id="TIGR03298">
    <property type="entry name" value="argP"/>
    <property type="match status" value="1"/>
</dbReference>
<dbReference type="PANTHER" id="PTHR30579:SF2">
    <property type="entry name" value="HTH-TYPE TRANSCRIPTIONAL REGULATOR ARGP"/>
    <property type="match status" value="1"/>
</dbReference>
<reference evidence="6 7" key="1">
    <citation type="journal article" date="2015" name="Genome Announc.">
        <title>Draft Genome Sequences of Marine Isolates of Thalassomonas viridans and Thalassomonas actiniarum.</title>
        <authorList>
            <person name="Olonade I."/>
            <person name="van Zyl L.J."/>
            <person name="Trindade M."/>
        </authorList>
    </citation>
    <scope>NUCLEOTIDE SEQUENCE [LARGE SCALE GENOMIC DNA]</scope>
    <source>
        <strain evidence="6 7">XOM25</strain>
    </source>
</reference>
<keyword evidence="2" id="KW-0805">Transcription regulation</keyword>
<keyword evidence="7" id="KW-1185">Reference proteome</keyword>
<dbReference type="PRINTS" id="PR00039">
    <property type="entry name" value="HTHLYSR"/>
</dbReference>
<evidence type="ECO:0000313" key="6">
    <source>
        <dbReference type="EMBL" id="WDE03773.1"/>
    </source>
</evidence>
<dbReference type="GO" id="GO:0003677">
    <property type="term" value="F:DNA binding"/>
    <property type="evidence" value="ECO:0007669"/>
    <property type="project" value="UniProtKB-KW"/>
</dbReference>
<dbReference type="KEGG" id="tvd:SG34_020675"/>
<dbReference type="NCBIfam" id="NF009888">
    <property type="entry name" value="PRK13348.1"/>
    <property type="match status" value="1"/>
</dbReference>
<accession>A0AAE9Z206</accession>
<protein>
    <submittedName>
        <fullName evidence="6">LysR family transcriptional regulator ArgP</fullName>
    </submittedName>
</protein>
<keyword evidence="3" id="KW-0238">DNA-binding</keyword>
<dbReference type="PROSITE" id="PS50931">
    <property type="entry name" value="HTH_LYSR"/>
    <property type="match status" value="1"/>
</dbReference>
<dbReference type="AlphaFoldDB" id="A0AAE9Z206"/>
<dbReference type="Pfam" id="PF03466">
    <property type="entry name" value="LysR_substrate"/>
    <property type="match status" value="1"/>
</dbReference>
<evidence type="ECO:0000256" key="2">
    <source>
        <dbReference type="ARBA" id="ARBA00023015"/>
    </source>
</evidence>
<evidence type="ECO:0000256" key="1">
    <source>
        <dbReference type="ARBA" id="ARBA00009437"/>
    </source>
</evidence>
<dbReference type="Gene3D" id="1.10.10.10">
    <property type="entry name" value="Winged helix-like DNA-binding domain superfamily/Winged helix DNA-binding domain"/>
    <property type="match status" value="1"/>
</dbReference>
<comment type="similarity">
    <text evidence="1">Belongs to the LysR transcriptional regulatory family.</text>
</comment>
<name>A0AAE9Z206_9GAMM</name>
<reference evidence="6 7" key="2">
    <citation type="journal article" date="2022" name="Mar. Drugs">
        <title>Bioassay-Guided Fractionation Leads to the Detection of Cholic Acid Generated by the Rare Thalassomonas sp.</title>
        <authorList>
            <person name="Pheiffer F."/>
            <person name="Schneider Y.K."/>
            <person name="Hansen E.H."/>
            <person name="Andersen J.H."/>
            <person name="Isaksson J."/>
            <person name="Busche T."/>
            <person name="R C."/>
            <person name="Kalinowski J."/>
            <person name="Zyl L.V."/>
            <person name="Trindade M."/>
        </authorList>
    </citation>
    <scope>NUCLEOTIDE SEQUENCE [LARGE SCALE GENOMIC DNA]</scope>
    <source>
        <strain evidence="6 7">XOM25</strain>
    </source>
</reference>
<dbReference type="SUPFAM" id="SSF46785">
    <property type="entry name" value="Winged helix' DNA-binding domain"/>
    <property type="match status" value="1"/>
</dbReference>
<keyword evidence="4" id="KW-0804">Transcription</keyword>
<gene>
    <name evidence="6" type="ORF">SG34_020675</name>
</gene>
<dbReference type="Proteomes" id="UP000032352">
    <property type="component" value="Chromosome"/>
</dbReference>
<dbReference type="RefSeq" id="WP_044841404.1">
    <property type="nucleotide sequence ID" value="NZ_CP059733.1"/>
</dbReference>
<dbReference type="SUPFAM" id="SSF53850">
    <property type="entry name" value="Periplasmic binding protein-like II"/>
    <property type="match status" value="1"/>
</dbReference>
<dbReference type="InterPro" id="IPR036388">
    <property type="entry name" value="WH-like_DNA-bd_sf"/>
</dbReference>
<proteinExistence type="inferred from homology"/>
<dbReference type="InterPro" id="IPR050176">
    <property type="entry name" value="LTTR"/>
</dbReference>
<evidence type="ECO:0000259" key="5">
    <source>
        <dbReference type="PROSITE" id="PS50931"/>
    </source>
</evidence>
<sequence>MARLDYKLLYALHTVMQEQSFEGAAVKLHISQSAVSQRIKALEEYVARPVIIRGQPITATEAGEKLLRHYWQVQQLESVLSDDLLPDDSEQAVNLSVAVNADSVATWFIGAIAPLLKSRAITLNLLILDETRTTEKLKSGEASAAISSHARILPGYQAFELGKVNYLLVASPAFAQQYFAGGIDAAGLRSAPGVSFDVKDNMHTRFIEQHFGLGGDAYPRHTVPSSEAFVELARQGLAYCLIPEQQIKKELTAGELVNLLPGKAHVETLYWHTWGLAGGIYRQLADLIQQRGRALLGEKSIEV</sequence>
<evidence type="ECO:0000313" key="7">
    <source>
        <dbReference type="Proteomes" id="UP000032352"/>
    </source>
</evidence>
<dbReference type="Pfam" id="PF00126">
    <property type="entry name" value="HTH_1"/>
    <property type="match status" value="1"/>
</dbReference>
<dbReference type="InterPro" id="IPR017685">
    <property type="entry name" value="ArgP"/>
</dbReference>
<dbReference type="EMBL" id="CP059733">
    <property type="protein sequence ID" value="WDE03773.1"/>
    <property type="molecule type" value="Genomic_DNA"/>
</dbReference>
<dbReference type="NCBIfam" id="NF002964">
    <property type="entry name" value="PRK03635.1"/>
    <property type="match status" value="1"/>
</dbReference>
<dbReference type="InterPro" id="IPR036390">
    <property type="entry name" value="WH_DNA-bd_sf"/>
</dbReference>
<evidence type="ECO:0000256" key="3">
    <source>
        <dbReference type="ARBA" id="ARBA00023125"/>
    </source>
</evidence>
<evidence type="ECO:0000256" key="4">
    <source>
        <dbReference type="ARBA" id="ARBA00023163"/>
    </source>
</evidence>
<dbReference type="Gene3D" id="3.40.190.290">
    <property type="match status" value="1"/>
</dbReference>
<dbReference type="GO" id="GO:0003700">
    <property type="term" value="F:DNA-binding transcription factor activity"/>
    <property type="evidence" value="ECO:0007669"/>
    <property type="project" value="InterPro"/>
</dbReference>
<dbReference type="InterPro" id="IPR000847">
    <property type="entry name" value="LysR_HTH_N"/>
</dbReference>
<organism evidence="6 7">
    <name type="scientific">Thalassomonas viridans</name>
    <dbReference type="NCBI Taxonomy" id="137584"/>
    <lineage>
        <taxon>Bacteria</taxon>
        <taxon>Pseudomonadati</taxon>
        <taxon>Pseudomonadota</taxon>
        <taxon>Gammaproteobacteria</taxon>
        <taxon>Alteromonadales</taxon>
        <taxon>Colwelliaceae</taxon>
        <taxon>Thalassomonas</taxon>
    </lineage>
</organism>
<dbReference type="InterPro" id="IPR005119">
    <property type="entry name" value="LysR_subst-bd"/>
</dbReference>
<dbReference type="PANTHER" id="PTHR30579">
    <property type="entry name" value="TRANSCRIPTIONAL REGULATOR"/>
    <property type="match status" value="1"/>
</dbReference>
<feature type="domain" description="HTH lysR-type" evidence="5">
    <location>
        <begin position="4"/>
        <end position="60"/>
    </location>
</feature>